<organism evidence="3 4">
    <name type="scientific">Liquidambar formosana</name>
    <name type="common">Formosan gum</name>
    <dbReference type="NCBI Taxonomy" id="63359"/>
    <lineage>
        <taxon>Eukaryota</taxon>
        <taxon>Viridiplantae</taxon>
        <taxon>Streptophyta</taxon>
        <taxon>Embryophyta</taxon>
        <taxon>Tracheophyta</taxon>
        <taxon>Spermatophyta</taxon>
        <taxon>Magnoliopsida</taxon>
        <taxon>eudicotyledons</taxon>
        <taxon>Gunneridae</taxon>
        <taxon>Pentapetalae</taxon>
        <taxon>Saxifragales</taxon>
        <taxon>Altingiaceae</taxon>
        <taxon>Liquidambar</taxon>
    </lineage>
</organism>
<name>A0AAP0ND95_LIQFO</name>
<evidence type="ECO:0000256" key="2">
    <source>
        <dbReference type="ARBA" id="ARBA00022679"/>
    </source>
</evidence>
<dbReference type="InterPro" id="IPR050898">
    <property type="entry name" value="Plant_acyltransferase"/>
</dbReference>
<dbReference type="InterPro" id="IPR023213">
    <property type="entry name" value="CAT-like_dom_sf"/>
</dbReference>
<dbReference type="PANTHER" id="PTHR31147">
    <property type="entry name" value="ACYL TRANSFERASE 4"/>
    <property type="match status" value="1"/>
</dbReference>
<dbReference type="AlphaFoldDB" id="A0AAP0ND95"/>
<accession>A0AAP0ND95</accession>
<reference evidence="3 4" key="1">
    <citation type="journal article" date="2024" name="Plant J.">
        <title>Genome sequences and population genomics reveal climatic adaptation and genomic divergence between two closely related sweetgum species.</title>
        <authorList>
            <person name="Xu W.Q."/>
            <person name="Ren C.Q."/>
            <person name="Zhang X.Y."/>
            <person name="Comes H.P."/>
            <person name="Liu X.H."/>
            <person name="Li Y.G."/>
            <person name="Kettle C.J."/>
            <person name="Jalonen R."/>
            <person name="Gaisberger H."/>
            <person name="Ma Y.Z."/>
            <person name="Qiu Y.X."/>
        </authorList>
    </citation>
    <scope>NUCLEOTIDE SEQUENCE [LARGE SCALE GENOMIC DNA]</scope>
    <source>
        <strain evidence="3">Hangzhou</strain>
    </source>
</reference>
<dbReference type="EMBL" id="JBBPBK010000014">
    <property type="protein sequence ID" value="KAK9270638.1"/>
    <property type="molecule type" value="Genomic_DNA"/>
</dbReference>
<keyword evidence="2" id="KW-0808">Transferase</keyword>
<dbReference type="Proteomes" id="UP001415857">
    <property type="component" value="Unassembled WGS sequence"/>
</dbReference>
<sequence length="356" mass="39371">MASPSCVAFSVRQRDPELVVPEKATPHERKQLSDIDDQEGLRFQLPVIMFYEGDPSMEGKDPVKVIREAVAKALVFYYPLAGRLVEGPNRKLIVDCTGEGVLFIQAEADITLKQLGDAILPPCPCREELLYDVPGSGEILGCPLVLIQVTRLTCGGFILAIRLNHTMADAFGLVQFLTAIGEIARGACAPSVPPLWERKLLAARSPPRITCTHHEYEETGDEKCAPILTMGQDNMVQRSFFFGPKEVRALRELLPPDLRVCSTFELITACVWKCRTLALELHPDEVIRLTCMNNVRVGVRGKDGLQMPLGYYGNAFVFPAVLSKAEMLCKNPLGYAGELVREAKAQMSEEYTGSFL</sequence>
<evidence type="ECO:0000313" key="3">
    <source>
        <dbReference type="EMBL" id="KAK9270638.1"/>
    </source>
</evidence>
<keyword evidence="4" id="KW-1185">Reference proteome</keyword>
<dbReference type="PANTHER" id="PTHR31147:SF66">
    <property type="entry name" value="OS05G0315700 PROTEIN"/>
    <property type="match status" value="1"/>
</dbReference>
<proteinExistence type="inferred from homology"/>
<evidence type="ECO:0000313" key="4">
    <source>
        <dbReference type="Proteomes" id="UP001415857"/>
    </source>
</evidence>
<dbReference type="GO" id="GO:0016740">
    <property type="term" value="F:transferase activity"/>
    <property type="evidence" value="ECO:0007669"/>
    <property type="project" value="UniProtKB-KW"/>
</dbReference>
<dbReference type="Gene3D" id="3.30.559.10">
    <property type="entry name" value="Chloramphenicol acetyltransferase-like domain"/>
    <property type="match status" value="2"/>
</dbReference>
<evidence type="ECO:0000256" key="1">
    <source>
        <dbReference type="ARBA" id="ARBA00009861"/>
    </source>
</evidence>
<protein>
    <submittedName>
        <fullName evidence="3">Uncharacterized protein</fullName>
    </submittedName>
</protein>
<gene>
    <name evidence="3" type="ORF">L1049_026220</name>
</gene>
<dbReference type="Pfam" id="PF02458">
    <property type="entry name" value="Transferase"/>
    <property type="match status" value="1"/>
</dbReference>
<comment type="similarity">
    <text evidence="1">Belongs to the plant acyltransferase family.</text>
</comment>
<comment type="caution">
    <text evidence="3">The sequence shown here is derived from an EMBL/GenBank/DDBJ whole genome shotgun (WGS) entry which is preliminary data.</text>
</comment>